<feature type="compositionally biased region" description="Polar residues" evidence="1">
    <location>
        <begin position="1"/>
        <end position="15"/>
    </location>
</feature>
<reference evidence="3 4" key="1">
    <citation type="submission" date="2016-02" db="EMBL/GenBank/DDBJ databases">
        <title>Draft Genome for Tepidibacillus decaturensis nov. sp. Strain Z9, an Anaerobic, Moderately Thermophilic and Heterotrophic Bacterium from Deep Subsurface of the Illinois Basin, USA.</title>
        <authorList>
            <person name="Dong Y."/>
            <person name="Chang J.Y."/>
            <person name="Sanford R."/>
            <person name="Fouke B.W."/>
        </authorList>
    </citation>
    <scope>NUCLEOTIDE SEQUENCE [LARGE SCALE GENOMIC DNA]</scope>
    <source>
        <strain evidence="3 4">Z9</strain>
    </source>
</reference>
<protein>
    <recommendedName>
        <fullName evidence="2">Flagellar hook-length control protein-like C-terminal domain-containing protein</fullName>
    </recommendedName>
</protein>
<feature type="region of interest" description="Disordered" evidence="1">
    <location>
        <begin position="1"/>
        <end position="22"/>
    </location>
</feature>
<dbReference type="CDD" id="cd17470">
    <property type="entry name" value="T3SS_Flik_C"/>
    <property type="match status" value="1"/>
</dbReference>
<dbReference type="RefSeq" id="WP_068723835.1">
    <property type="nucleotide sequence ID" value="NZ_LSKU01000001.1"/>
</dbReference>
<gene>
    <name evidence="3" type="ORF">U473_04700</name>
</gene>
<dbReference type="Proteomes" id="UP000070352">
    <property type="component" value="Unassembled WGS sequence"/>
</dbReference>
<evidence type="ECO:0000313" key="4">
    <source>
        <dbReference type="Proteomes" id="UP000070352"/>
    </source>
</evidence>
<dbReference type="InterPro" id="IPR038610">
    <property type="entry name" value="FliK-like_C_sf"/>
</dbReference>
<feature type="region of interest" description="Disordered" evidence="1">
    <location>
        <begin position="216"/>
        <end position="236"/>
    </location>
</feature>
<dbReference type="AlphaFoldDB" id="A0A135L363"/>
<sequence length="455" mass="51117">MEAAQITNIQENQTIPVKETNKREKQQETSIFAMLLHGFQQVQGEQVFSDDLLMSTLKTDQVADQSLLEEQVKAKGLLENPALSGFANGSIPILTFNLLTFTGDVKSEEVNLELSQILETLKTIKKPTPELVEVLQKLPNQQQQLFSRILQESFNTHELEAVLSKIKMKDTEMPLNIVNQLEQNEQFKLLLQKIKEILSENKSLFPKFANEIGVDKMGNNRKDDTPETGKVLNSEEKSKAVKVTRLGSISPISSSLESSSNLNGIKDEEKPIQSLELKHVQSYQSVNFGKETKVTNQLPVEHLQQDQNFSSELGKILIRNVKLPNGISETKIQLHPEELGQMVVKISHNQGQISAQFLVESGLSKELLEGQIQQLKQSFIQQGYQVGRVEIQVASHSSAYGAGGELGNHFNFSQQHSSYQQSKQRRMNSYTKSYSIEVEEFLGVDSEITGIDYTV</sequence>
<comment type="caution">
    <text evidence="3">The sequence shown here is derived from an EMBL/GenBank/DDBJ whole genome shotgun (WGS) entry which is preliminary data.</text>
</comment>
<proteinExistence type="predicted"/>
<dbReference type="STRING" id="1413211.U473_04700"/>
<dbReference type="InterPro" id="IPR021136">
    <property type="entry name" value="Flagellar_hook_control-like_C"/>
</dbReference>
<evidence type="ECO:0000313" key="3">
    <source>
        <dbReference type="EMBL" id="KXG43390.1"/>
    </source>
</evidence>
<dbReference type="PANTHER" id="PTHR37533">
    <property type="entry name" value="FLAGELLAR HOOK-LENGTH CONTROL PROTEIN"/>
    <property type="match status" value="1"/>
</dbReference>
<dbReference type="EMBL" id="LSKU01000001">
    <property type="protein sequence ID" value="KXG43390.1"/>
    <property type="molecule type" value="Genomic_DNA"/>
</dbReference>
<evidence type="ECO:0000256" key="1">
    <source>
        <dbReference type="SAM" id="MobiDB-lite"/>
    </source>
</evidence>
<dbReference type="Gene3D" id="3.30.750.140">
    <property type="match status" value="1"/>
</dbReference>
<dbReference type="OrthoDB" id="2112988at2"/>
<feature type="domain" description="Flagellar hook-length control protein-like C-terminal" evidence="2">
    <location>
        <begin position="322"/>
        <end position="396"/>
    </location>
</feature>
<dbReference type="PANTHER" id="PTHR37533:SF2">
    <property type="entry name" value="FLAGELLAR HOOK-LENGTH CONTROL PROTEIN"/>
    <property type="match status" value="1"/>
</dbReference>
<feature type="compositionally biased region" description="Basic and acidic residues" evidence="1">
    <location>
        <begin position="218"/>
        <end position="236"/>
    </location>
</feature>
<accession>A0A135L363</accession>
<name>A0A135L363_9BACI</name>
<organism evidence="3 4">
    <name type="scientific">Tepidibacillus decaturensis</name>
    <dbReference type="NCBI Taxonomy" id="1413211"/>
    <lineage>
        <taxon>Bacteria</taxon>
        <taxon>Bacillati</taxon>
        <taxon>Bacillota</taxon>
        <taxon>Bacilli</taxon>
        <taxon>Bacillales</taxon>
        <taxon>Bacillaceae</taxon>
        <taxon>Tepidibacillus</taxon>
    </lineage>
</organism>
<dbReference type="Pfam" id="PF02120">
    <property type="entry name" value="Flg_hook"/>
    <property type="match status" value="1"/>
</dbReference>
<evidence type="ECO:0000259" key="2">
    <source>
        <dbReference type="Pfam" id="PF02120"/>
    </source>
</evidence>
<dbReference type="InterPro" id="IPR052563">
    <property type="entry name" value="FliK"/>
</dbReference>
<keyword evidence="4" id="KW-1185">Reference proteome</keyword>